<accession>A0A916R3E7</accession>
<evidence type="ECO:0000256" key="4">
    <source>
        <dbReference type="ARBA" id="ARBA00023136"/>
    </source>
</evidence>
<evidence type="ECO:0000313" key="8">
    <source>
        <dbReference type="Proteomes" id="UP000628017"/>
    </source>
</evidence>
<dbReference type="InterPro" id="IPR012340">
    <property type="entry name" value="NA-bd_OB-fold"/>
</dbReference>
<dbReference type="Gene3D" id="2.40.50.140">
    <property type="entry name" value="Nucleic acid-binding proteins"/>
    <property type="match status" value="1"/>
</dbReference>
<evidence type="ECO:0000313" key="7">
    <source>
        <dbReference type="EMBL" id="GGA30862.1"/>
    </source>
</evidence>
<dbReference type="InterPro" id="IPR002810">
    <property type="entry name" value="NfeD-like_C"/>
</dbReference>
<reference evidence="7" key="2">
    <citation type="submission" date="2020-09" db="EMBL/GenBank/DDBJ databases">
        <authorList>
            <person name="Sun Q."/>
            <person name="Zhou Y."/>
        </authorList>
    </citation>
    <scope>NUCLEOTIDE SEQUENCE</scope>
    <source>
        <strain evidence="7">CGMCC 1.15880</strain>
    </source>
</reference>
<proteinExistence type="predicted"/>
<feature type="transmembrane region" description="Helical" evidence="5">
    <location>
        <begin position="12"/>
        <end position="28"/>
    </location>
</feature>
<protein>
    <recommendedName>
        <fullName evidence="6">NfeD-like C-terminal domain-containing protein</fullName>
    </recommendedName>
</protein>
<dbReference type="SUPFAM" id="SSF141322">
    <property type="entry name" value="NfeD domain-like"/>
    <property type="match status" value="1"/>
</dbReference>
<dbReference type="InterPro" id="IPR052165">
    <property type="entry name" value="Membrane_assoc_protease"/>
</dbReference>
<keyword evidence="2 5" id="KW-0812">Transmembrane</keyword>
<dbReference type="EMBL" id="BMKA01000008">
    <property type="protein sequence ID" value="GGA30862.1"/>
    <property type="molecule type" value="Genomic_DNA"/>
</dbReference>
<comment type="subcellular location">
    <subcellularLocation>
        <location evidence="1">Membrane</location>
        <topology evidence="1">Multi-pass membrane protein</topology>
    </subcellularLocation>
</comment>
<evidence type="ECO:0000259" key="6">
    <source>
        <dbReference type="Pfam" id="PF01957"/>
    </source>
</evidence>
<reference evidence="7" key="1">
    <citation type="journal article" date="2014" name="Int. J. Syst. Evol. Microbiol.">
        <title>Complete genome sequence of Corynebacterium casei LMG S-19264T (=DSM 44701T), isolated from a smear-ripened cheese.</title>
        <authorList>
            <consortium name="US DOE Joint Genome Institute (JGI-PGF)"/>
            <person name="Walter F."/>
            <person name="Albersmeier A."/>
            <person name="Kalinowski J."/>
            <person name="Ruckert C."/>
        </authorList>
    </citation>
    <scope>NUCLEOTIDE SEQUENCE</scope>
    <source>
        <strain evidence="7">CGMCC 1.15880</strain>
    </source>
</reference>
<evidence type="ECO:0000256" key="5">
    <source>
        <dbReference type="SAM" id="Phobius"/>
    </source>
</evidence>
<dbReference type="Pfam" id="PF01957">
    <property type="entry name" value="NfeD"/>
    <property type="match status" value="1"/>
</dbReference>
<organism evidence="7 8">
    <name type="scientific">Neptunicoccus cionae</name>
    <dbReference type="NCBI Taxonomy" id="2035344"/>
    <lineage>
        <taxon>Bacteria</taxon>
        <taxon>Pseudomonadati</taxon>
        <taxon>Pseudomonadota</taxon>
        <taxon>Alphaproteobacteria</taxon>
        <taxon>Rhodobacterales</taxon>
        <taxon>Paracoccaceae</taxon>
        <taxon>Neptunicoccus</taxon>
    </lineage>
</organism>
<gene>
    <name evidence="7" type="ORF">GCM10011498_35040</name>
</gene>
<evidence type="ECO:0000256" key="2">
    <source>
        <dbReference type="ARBA" id="ARBA00022692"/>
    </source>
</evidence>
<keyword evidence="8" id="KW-1185">Reference proteome</keyword>
<dbReference type="AlphaFoldDB" id="A0A916R3E7"/>
<evidence type="ECO:0000256" key="1">
    <source>
        <dbReference type="ARBA" id="ARBA00004141"/>
    </source>
</evidence>
<evidence type="ECO:0000256" key="3">
    <source>
        <dbReference type="ARBA" id="ARBA00022989"/>
    </source>
</evidence>
<keyword evidence="4 5" id="KW-0472">Membrane</keyword>
<sequence>MPFLDFLVDLSPWWWVAAAFVIGAAEMVTGTAVLIWIALAALVMAVLHALMPGLSGELQITLFAALSVGLTFAGRWAVQRYGDGAASHDTLNQRSNHLIGRTAIVLDFHAASHSGAVTIEGMRWRAEWTAGANAEVGGTVRVRAAEGMILKVEPV</sequence>
<dbReference type="Proteomes" id="UP000628017">
    <property type="component" value="Unassembled WGS sequence"/>
</dbReference>
<dbReference type="GO" id="GO:0005886">
    <property type="term" value="C:plasma membrane"/>
    <property type="evidence" value="ECO:0007669"/>
    <property type="project" value="TreeGrafter"/>
</dbReference>
<dbReference type="PANTHER" id="PTHR33507">
    <property type="entry name" value="INNER MEMBRANE PROTEIN YBBJ"/>
    <property type="match status" value="1"/>
</dbReference>
<dbReference type="RefSeq" id="WP_188678376.1">
    <property type="nucleotide sequence ID" value="NZ_BMKA01000008.1"/>
</dbReference>
<name>A0A916R3E7_9RHOB</name>
<feature type="domain" description="NfeD-like C-terminal" evidence="6">
    <location>
        <begin position="97"/>
        <end position="154"/>
    </location>
</feature>
<comment type="caution">
    <text evidence="7">The sequence shown here is derived from an EMBL/GenBank/DDBJ whole genome shotgun (WGS) entry which is preliminary data.</text>
</comment>
<dbReference type="PANTHER" id="PTHR33507:SF3">
    <property type="entry name" value="INNER MEMBRANE PROTEIN YBBJ"/>
    <property type="match status" value="1"/>
</dbReference>
<keyword evidence="3 5" id="KW-1133">Transmembrane helix</keyword>